<protein>
    <submittedName>
        <fullName evidence="1">Uncharacterized protein</fullName>
    </submittedName>
</protein>
<evidence type="ECO:0000313" key="2">
    <source>
        <dbReference type="Proteomes" id="UP000625711"/>
    </source>
</evidence>
<keyword evidence="2" id="KW-1185">Reference proteome</keyword>
<dbReference type="AlphaFoldDB" id="A0A834MGT5"/>
<accession>A0A834MGT5</accession>
<evidence type="ECO:0000313" key="1">
    <source>
        <dbReference type="EMBL" id="KAF7282973.1"/>
    </source>
</evidence>
<dbReference type="Proteomes" id="UP000625711">
    <property type="component" value="Unassembled WGS sequence"/>
</dbReference>
<dbReference type="EMBL" id="JAACXV010000148">
    <property type="protein sequence ID" value="KAF7282973.1"/>
    <property type="molecule type" value="Genomic_DNA"/>
</dbReference>
<gene>
    <name evidence="1" type="ORF">GWI33_001654</name>
</gene>
<organism evidence="1 2">
    <name type="scientific">Rhynchophorus ferrugineus</name>
    <name type="common">Red palm weevil</name>
    <name type="synonym">Curculio ferrugineus</name>
    <dbReference type="NCBI Taxonomy" id="354439"/>
    <lineage>
        <taxon>Eukaryota</taxon>
        <taxon>Metazoa</taxon>
        <taxon>Ecdysozoa</taxon>
        <taxon>Arthropoda</taxon>
        <taxon>Hexapoda</taxon>
        <taxon>Insecta</taxon>
        <taxon>Pterygota</taxon>
        <taxon>Neoptera</taxon>
        <taxon>Endopterygota</taxon>
        <taxon>Coleoptera</taxon>
        <taxon>Polyphaga</taxon>
        <taxon>Cucujiformia</taxon>
        <taxon>Curculionidae</taxon>
        <taxon>Dryophthorinae</taxon>
        <taxon>Rhynchophorus</taxon>
    </lineage>
</organism>
<proteinExistence type="predicted"/>
<name>A0A834MGT5_RHYFE</name>
<reference evidence="1" key="1">
    <citation type="submission" date="2020-08" db="EMBL/GenBank/DDBJ databases">
        <title>Genome sequencing and assembly of the red palm weevil Rhynchophorus ferrugineus.</title>
        <authorList>
            <person name="Dias G.B."/>
            <person name="Bergman C.M."/>
            <person name="Manee M."/>
        </authorList>
    </citation>
    <scope>NUCLEOTIDE SEQUENCE</scope>
    <source>
        <strain evidence="1">AA-2017</strain>
        <tissue evidence="1">Whole larva</tissue>
    </source>
</reference>
<sequence>MNDNQECEVLLNIQEADWVLSGQCTHCKLKSIYDILSRPTNINVRKESLQELLPATRKSLLNNSERNLVAPERNETTSC</sequence>
<comment type="caution">
    <text evidence="1">The sequence shown here is derived from an EMBL/GenBank/DDBJ whole genome shotgun (WGS) entry which is preliminary data.</text>
</comment>